<evidence type="ECO:0000313" key="1">
    <source>
        <dbReference type="EMBL" id="MEF3078912.1"/>
    </source>
</evidence>
<evidence type="ECO:0000313" key="2">
    <source>
        <dbReference type="Proteomes" id="UP001356704"/>
    </source>
</evidence>
<accession>A0ABU7W4M0</accession>
<comment type="caution">
    <text evidence="1">The sequence shown here is derived from an EMBL/GenBank/DDBJ whole genome shotgun (WGS) entry which is preliminary data.</text>
</comment>
<dbReference type="Proteomes" id="UP001356704">
    <property type="component" value="Unassembled WGS sequence"/>
</dbReference>
<name>A0ABU7W4M0_9FLAO</name>
<reference evidence="1 2" key="1">
    <citation type="submission" date="2024-02" db="EMBL/GenBank/DDBJ databases">
        <title>Winogradskyella poriferorum JCM 12885.</title>
        <authorList>
            <person name="Zhang D.-F."/>
            <person name="Fu Z.-Y."/>
        </authorList>
    </citation>
    <scope>NUCLEOTIDE SEQUENCE [LARGE SCALE GENOMIC DNA]</scope>
    <source>
        <strain evidence="1 2">JCM 12885</strain>
    </source>
</reference>
<keyword evidence="2" id="KW-1185">Reference proteome</keyword>
<proteinExistence type="predicted"/>
<sequence length="171" mass="20238">MENEEESFKGVVNTSSGSNLSHDKIYKIFTTNMICFDIYKRKIVYKNKPISPFKLYALISSEVEVNFMVLATVKAFPVNYKPVPPIKIKPKGNWLENIWLEYKKRYCLYQNEINSNFETLSELLLMQKYIEYMSFSLIEKKMQSTNNVEATGWLYHPVKDQIRDMKLSKYI</sequence>
<dbReference type="RefSeq" id="WP_331809687.1">
    <property type="nucleotide sequence ID" value="NZ_JAZHOU010000002.1"/>
</dbReference>
<protein>
    <submittedName>
        <fullName evidence="1">Uncharacterized protein</fullName>
    </submittedName>
</protein>
<organism evidence="1 2">
    <name type="scientific">Winogradskyella poriferorum</name>
    <dbReference type="NCBI Taxonomy" id="307627"/>
    <lineage>
        <taxon>Bacteria</taxon>
        <taxon>Pseudomonadati</taxon>
        <taxon>Bacteroidota</taxon>
        <taxon>Flavobacteriia</taxon>
        <taxon>Flavobacteriales</taxon>
        <taxon>Flavobacteriaceae</taxon>
        <taxon>Winogradskyella</taxon>
    </lineage>
</organism>
<gene>
    <name evidence="1" type="ORF">V1468_07850</name>
</gene>
<dbReference type="EMBL" id="JAZHOU010000002">
    <property type="protein sequence ID" value="MEF3078912.1"/>
    <property type="molecule type" value="Genomic_DNA"/>
</dbReference>